<reference evidence="4" key="1">
    <citation type="journal article" date="2016" name="Genome Announc.">
        <title>Complete genome sequence of Alkaliphilus metalliredigens strain QYMF, an alkaliphilic and metal-reducing bacterium isolated from borax-contaminated leachate ponds.</title>
        <authorList>
            <person name="Hwang C."/>
            <person name="Copeland A."/>
            <person name="Lucas S."/>
            <person name="Lapidus A."/>
            <person name="Barry K."/>
            <person name="Detter J.C."/>
            <person name="Glavina Del Rio T."/>
            <person name="Hammon N."/>
            <person name="Israni S."/>
            <person name="Dalin E."/>
            <person name="Tice H."/>
            <person name="Pitluck S."/>
            <person name="Chertkov O."/>
            <person name="Brettin T."/>
            <person name="Bruce D."/>
            <person name="Han C."/>
            <person name="Schmutz J."/>
            <person name="Larimer F."/>
            <person name="Land M.L."/>
            <person name="Hauser L."/>
            <person name="Kyrpides N."/>
            <person name="Mikhailova N."/>
            <person name="Ye Q."/>
            <person name="Zhou J."/>
            <person name="Richardson P."/>
            <person name="Fields M.W."/>
        </authorList>
    </citation>
    <scope>NUCLEOTIDE SEQUENCE [LARGE SCALE GENOMIC DNA]</scope>
    <source>
        <strain evidence="4">QYMF</strain>
    </source>
</reference>
<accession>A6TSD9</accession>
<sequence>MDVTATEEDEFKKSNDLSEWMATKILLKNPFTVMELKLFTCVLSMIRKDDDLKEYEISISQFMKMPGTTSKNVYDQIQQAGERLMQKIVTIQRGDRRIRVALMSSVETKMGGGTVKVSFDPKIKPELITLQEKYTEYTLGNIMALRSTHTIRLYELFKQCLPDGERTLTVDEIKSHLTIAPDSYKRTNDLKEKVVDKSLEEIGELTDIVVNIKHANREGRKIIGWTFVIGSNKNADNSFS</sequence>
<dbReference type="KEGG" id="amt:Amet_2957"/>
<dbReference type="InterPro" id="IPR036388">
    <property type="entry name" value="WH-like_DNA-bd_sf"/>
</dbReference>
<dbReference type="Pfam" id="PF01051">
    <property type="entry name" value="Rep3_N"/>
    <property type="match status" value="1"/>
</dbReference>
<dbReference type="HOGENOM" id="CLU_1154499_0_0_9"/>
<comment type="similarity">
    <text evidence="1">Belongs to the initiator RepB protein family.</text>
</comment>
<dbReference type="InterPro" id="IPR000525">
    <property type="entry name" value="Initiator_Rep_WH1"/>
</dbReference>
<evidence type="ECO:0000259" key="2">
    <source>
        <dbReference type="Pfam" id="PF01051"/>
    </source>
</evidence>
<keyword evidence="4" id="KW-1185">Reference proteome</keyword>
<evidence type="ECO:0000313" key="3">
    <source>
        <dbReference type="EMBL" id="ABR49107.1"/>
    </source>
</evidence>
<organism evidence="3 4">
    <name type="scientific">Alkaliphilus metalliredigens (strain QYMF)</name>
    <dbReference type="NCBI Taxonomy" id="293826"/>
    <lineage>
        <taxon>Bacteria</taxon>
        <taxon>Bacillati</taxon>
        <taxon>Bacillota</taxon>
        <taxon>Clostridia</taxon>
        <taxon>Peptostreptococcales</taxon>
        <taxon>Natronincolaceae</taxon>
        <taxon>Alkaliphilus</taxon>
    </lineage>
</organism>
<dbReference type="eggNOG" id="COG5527">
    <property type="taxonomic scope" value="Bacteria"/>
</dbReference>
<dbReference type="InterPro" id="IPR036390">
    <property type="entry name" value="WH_DNA-bd_sf"/>
</dbReference>
<evidence type="ECO:0000256" key="1">
    <source>
        <dbReference type="ARBA" id="ARBA00038283"/>
    </source>
</evidence>
<dbReference type="Proteomes" id="UP000001572">
    <property type="component" value="Chromosome"/>
</dbReference>
<dbReference type="STRING" id="293826.Amet_2957"/>
<dbReference type="Pfam" id="PF21205">
    <property type="entry name" value="Rep3_C"/>
    <property type="match status" value="1"/>
</dbReference>
<dbReference type="Gene3D" id="1.10.10.10">
    <property type="entry name" value="Winged helix-like DNA-binding domain superfamily/Winged helix DNA-binding domain"/>
    <property type="match status" value="2"/>
</dbReference>
<dbReference type="SUPFAM" id="SSF46785">
    <property type="entry name" value="Winged helix' DNA-binding domain"/>
    <property type="match status" value="2"/>
</dbReference>
<dbReference type="GO" id="GO:0003887">
    <property type="term" value="F:DNA-directed DNA polymerase activity"/>
    <property type="evidence" value="ECO:0007669"/>
    <property type="project" value="InterPro"/>
</dbReference>
<dbReference type="GO" id="GO:0006270">
    <property type="term" value="P:DNA replication initiation"/>
    <property type="evidence" value="ECO:0007669"/>
    <property type="project" value="InterPro"/>
</dbReference>
<gene>
    <name evidence="3" type="ordered locus">Amet_2957</name>
</gene>
<feature type="domain" description="Initiator Rep protein WH1" evidence="2">
    <location>
        <begin position="12"/>
        <end position="158"/>
    </location>
</feature>
<name>A6TSD9_ALKMQ</name>
<evidence type="ECO:0000313" key="4">
    <source>
        <dbReference type="Proteomes" id="UP000001572"/>
    </source>
</evidence>
<dbReference type="AlphaFoldDB" id="A6TSD9"/>
<dbReference type="EMBL" id="CP000724">
    <property type="protein sequence ID" value="ABR49107.1"/>
    <property type="molecule type" value="Genomic_DNA"/>
</dbReference>
<proteinExistence type="inferred from homology"/>
<protein>
    <submittedName>
        <fullName evidence="3">Initiator RepB protein</fullName>
    </submittedName>
</protein>